<sequence length="414" mass="40144">MSSGPERDESLDPDGRGGGSEGVPDGGSGDEPELRRLLRDAVRDVEPSHDALEHLRHAVPARRARKRQVMVGATAAVLVAAVSVPLMTTGVVPGPLGTDERTNAAHSTDAGDGKPYGGRDNAGADGSSGAAADGGPREDGAPAAPTEGTTRSPDDPGLGSSSPRCLRDQLGEAAAQVGDPDAGGVVHGSFRLTNVSGDSCRVDPEDQLTATAQGEADADAVTVLDHTDGGRATGLPSPSTSERALILRPGESYEVRFAWLPDTARGPAGCPVPEPEPEPSEGGTDGSAASGGDGGDGGSGGSDGGNGAAAGGGDGGTEGGDQVAGGGAGGDGGSEGGEQTPPSGDSGAGTSEPSGISTLSDTGTGTSGGDDGTGAATGVVLRYTPAPGEPTVPRAHLDGVCAGTVYRTAPLPVG</sequence>
<dbReference type="Proteomes" id="UP000632289">
    <property type="component" value="Unassembled WGS sequence"/>
</dbReference>
<feature type="compositionally biased region" description="Gly residues" evidence="1">
    <location>
        <begin position="283"/>
        <end position="336"/>
    </location>
</feature>
<evidence type="ECO:0008006" key="5">
    <source>
        <dbReference type="Google" id="ProtNLM"/>
    </source>
</evidence>
<comment type="caution">
    <text evidence="3">The sequence shown here is derived from an EMBL/GenBank/DDBJ whole genome shotgun (WGS) entry which is preliminary data.</text>
</comment>
<evidence type="ECO:0000256" key="2">
    <source>
        <dbReference type="SAM" id="Phobius"/>
    </source>
</evidence>
<evidence type="ECO:0000256" key="1">
    <source>
        <dbReference type="SAM" id="MobiDB-lite"/>
    </source>
</evidence>
<feature type="compositionally biased region" description="Low complexity" evidence="1">
    <location>
        <begin position="123"/>
        <end position="134"/>
    </location>
</feature>
<feature type="transmembrane region" description="Helical" evidence="2">
    <location>
        <begin position="69"/>
        <end position="92"/>
    </location>
</feature>
<dbReference type="AlphaFoldDB" id="A0A927EZQ8"/>
<feature type="region of interest" description="Disordered" evidence="1">
    <location>
        <begin position="265"/>
        <end position="391"/>
    </location>
</feature>
<reference evidence="3" key="1">
    <citation type="submission" date="2020-09" db="EMBL/GenBank/DDBJ databases">
        <title>Secondary metabolite and genome analysis of marine Streptomyces chumphonensis KK1-2T.</title>
        <authorList>
            <person name="Phongsopitanun W."/>
            <person name="Kanchanasin P."/>
            <person name="Pittayakhajonwut P."/>
            <person name="Suwanborirux K."/>
            <person name="Tanasupawat S."/>
        </authorList>
    </citation>
    <scope>NUCLEOTIDE SEQUENCE</scope>
    <source>
        <strain evidence="3">KK1-2</strain>
    </source>
</reference>
<organism evidence="3 4">
    <name type="scientific">Streptomyces chumphonensis</name>
    <dbReference type="NCBI Taxonomy" id="1214925"/>
    <lineage>
        <taxon>Bacteria</taxon>
        <taxon>Bacillati</taxon>
        <taxon>Actinomycetota</taxon>
        <taxon>Actinomycetes</taxon>
        <taxon>Kitasatosporales</taxon>
        <taxon>Streptomycetaceae</taxon>
        <taxon>Streptomyces</taxon>
    </lineage>
</organism>
<feature type="region of interest" description="Disordered" evidence="1">
    <location>
        <begin position="93"/>
        <end position="165"/>
    </location>
</feature>
<feature type="compositionally biased region" description="Polar residues" evidence="1">
    <location>
        <begin position="340"/>
        <end position="353"/>
    </location>
</feature>
<protein>
    <recommendedName>
        <fullName evidence="5">DUF4232 domain-containing protein</fullName>
    </recommendedName>
</protein>
<feature type="compositionally biased region" description="Gly residues" evidence="1">
    <location>
        <begin position="16"/>
        <end position="29"/>
    </location>
</feature>
<evidence type="ECO:0000313" key="4">
    <source>
        <dbReference type="Proteomes" id="UP000632289"/>
    </source>
</evidence>
<keyword evidence="2" id="KW-0812">Transmembrane</keyword>
<keyword evidence="2" id="KW-0472">Membrane</keyword>
<keyword evidence="2" id="KW-1133">Transmembrane helix</keyword>
<keyword evidence="4" id="KW-1185">Reference proteome</keyword>
<proteinExistence type="predicted"/>
<dbReference type="EMBL" id="JACXYU010000004">
    <property type="protein sequence ID" value="MBD3932022.1"/>
    <property type="molecule type" value="Genomic_DNA"/>
</dbReference>
<accession>A0A927EZQ8</accession>
<evidence type="ECO:0000313" key="3">
    <source>
        <dbReference type="EMBL" id="MBD3932022.1"/>
    </source>
</evidence>
<dbReference type="RefSeq" id="WP_191209324.1">
    <property type="nucleotide sequence ID" value="NZ_BAABKL010000050.1"/>
</dbReference>
<feature type="compositionally biased region" description="Basic and acidic residues" evidence="1">
    <location>
        <begin position="1"/>
        <end position="15"/>
    </location>
</feature>
<feature type="compositionally biased region" description="Low complexity" evidence="1">
    <location>
        <begin position="354"/>
        <end position="364"/>
    </location>
</feature>
<gene>
    <name evidence="3" type="ORF">IF129_10695</name>
</gene>
<feature type="region of interest" description="Disordered" evidence="1">
    <location>
        <begin position="1"/>
        <end position="34"/>
    </location>
</feature>
<name>A0A927EZQ8_9ACTN</name>